<evidence type="ECO:0000256" key="8">
    <source>
        <dbReference type="ARBA" id="ARBA00051250"/>
    </source>
</evidence>
<dbReference type="GO" id="GO:0005737">
    <property type="term" value="C:cytoplasm"/>
    <property type="evidence" value="ECO:0007669"/>
    <property type="project" value="TreeGrafter"/>
</dbReference>
<evidence type="ECO:0000256" key="6">
    <source>
        <dbReference type="ARBA" id="ARBA00023004"/>
    </source>
</evidence>
<evidence type="ECO:0000256" key="10">
    <source>
        <dbReference type="ARBA" id="ARBA00067109"/>
    </source>
</evidence>
<evidence type="ECO:0000256" key="3">
    <source>
        <dbReference type="ARBA" id="ARBA00022723"/>
    </source>
</evidence>
<keyword evidence="6" id="KW-0408">Iron</keyword>
<dbReference type="PANTHER" id="PTHR30468:SF5">
    <property type="entry name" value="ALPHA-KETOGLUTARATE-DEPENDENT SULFATE ESTER DIOXYGENASE"/>
    <property type="match status" value="1"/>
</dbReference>
<dbReference type="EMBL" id="FMUB01000005">
    <property type="protein sequence ID" value="SCX19747.1"/>
    <property type="molecule type" value="Genomic_DNA"/>
</dbReference>
<comment type="catalytic activity">
    <reaction evidence="7">
        <text>a primary linear alkyl sulfate ester + 2-oxoglutarate + O2 = an aldehyde + sulfate + succinate + CO2 + H(+)</text>
        <dbReference type="Rhea" id="RHEA:65716"/>
        <dbReference type="ChEBI" id="CHEBI:15378"/>
        <dbReference type="ChEBI" id="CHEBI:15379"/>
        <dbReference type="ChEBI" id="CHEBI:16189"/>
        <dbReference type="ChEBI" id="CHEBI:16526"/>
        <dbReference type="ChEBI" id="CHEBI:16810"/>
        <dbReference type="ChEBI" id="CHEBI:17478"/>
        <dbReference type="ChEBI" id="CHEBI:30031"/>
        <dbReference type="ChEBI" id="CHEBI:157685"/>
        <dbReference type="EC" id="1.14.11.77"/>
    </reaction>
</comment>
<comment type="similarity">
    <text evidence="2">Belongs to the TfdA dioxygenase family.</text>
</comment>
<dbReference type="FunFam" id="3.60.130.10:FF:000002">
    <property type="entry name" value="Alpha-ketoglutarate-dependent taurine dioxygenase"/>
    <property type="match status" value="1"/>
</dbReference>
<keyword evidence="4 13" id="KW-0223">Dioxygenase</keyword>
<evidence type="ECO:0000256" key="1">
    <source>
        <dbReference type="ARBA" id="ARBA00001954"/>
    </source>
</evidence>
<dbReference type="EC" id="1.14.11.77" evidence="9"/>
<dbReference type="InterPro" id="IPR003819">
    <property type="entry name" value="TauD/TfdA-like"/>
</dbReference>
<dbReference type="InterPro" id="IPR051323">
    <property type="entry name" value="AtsK-like"/>
</dbReference>
<evidence type="ECO:0000256" key="2">
    <source>
        <dbReference type="ARBA" id="ARBA00005896"/>
    </source>
</evidence>
<protein>
    <recommendedName>
        <fullName evidence="10">Alpha-ketoglutarate-dependent sulfate ester dioxygenase</fullName>
        <ecNumber evidence="9">1.14.11.77</ecNumber>
    </recommendedName>
    <alternativeName>
        <fullName evidence="11">Type II alkyl sulfatase</fullName>
    </alternativeName>
</protein>
<proteinExistence type="inferred from homology"/>
<accession>A0A1G4WCF3</accession>
<dbReference type="InterPro" id="IPR042098">
    <property type="entry name" value="TauD-like_sf"/>
</dbReference>
<dbReference type="SUPFAM" id="SSF51197">
    <property type="entry name" value="Clavaminate synthase-like"/>
    <property type="match status" value="1"/>
</dbReference>
<reference evidence="14" key="1">
    <citation type="submission" date="2016-10" db="EMBL/GenBank/DDBJ databases">
        <authorList>
            <person name="Varghese N."/>
            <person name="Submissions S."/>
        </authorList>
    </citation>
    <scope>NUCLEOTIDE SEQUENCE [LARGE SCALE GENOMIC DNA]</scope>
    <source>
        <strain evidence="14">UNC267MFSha1.1M11</strain>
    </source>
</reference>
<evidence type="ECO:0000259" key="12">
    <source>
        <dbReference type="Pfam" id="PF02668"/>
    </source>
</evidence>
<dbReference type="Gene3D" id="3.60.130.10">
    <property type="entry name" value="Clavaminate synthase-like"/>
    <property type="match status" value="1"/>
</dbReference>
<evidence type="ECO:0000256" key="9">
    <source>
        <dbReference type="ARBA" id="ARBA00066614"/>
    </source>
</evidence>
<evidence type="ECO:0000256" key="11">
    <source>
        <dbReference type="ARBA" id="ARBA00078517"/>
    </source>
</evidence>
<dbReference type="AlphaFoldDB" id="A0A1G4WCF3"/>
<evidence type="ECO:0000256" key="7">
    <source>
        <dbReference type="ARBA" id="ARBA00050529"/>
    </source>
</evidence>
<keyword evidence="3" id="KW-0479">Metal-binding</keyword>
<dbReference type="PANTHER" id="PTHR30468">
    <property type="entry name" value="ALPHA-KETOGLUTARATE-DEPENDENT SULFONATE DIOXYGENASE"/>
    <property type="match status" value="1"/>
</dbReference>
<dbReference type="GO" id="GO:0046872">
    <property type="term" value="F:metal ion binding"/>
    <property type="evidence" value="ECO:0007669"/>
    <property type="project" value="UniProtKB-KW"/>
</dbReference>
<evidence type="ECO:0000313" key="13">
    <source>
        <dbReference type="EMBL" id="SCX19747.1"/>
    </source>
</evidence>
<evidence type="ECO:0000256" key="4">
    <source>
        <dbReference type="ARBA" id="ARBA00022964"/>
    </source>
</evidence>
<comment type="cofactor">
    <cofactor evidence="1">
        <name>Fe(2+)</name>
        <dbReference type="ChEBI" id="CHEBI:29033"/>
    </cofactor>
</comment>
<dbReference type="STRING" id="1502745.SAMN02799620_02746"/>
<dbReference type="GO" id="GO:0016706">
    <property type="term" value="F:2-oxoglutarate-dependent dioxygenase activity"/>
    <property type="evidence" value="ECO:0007669"/>
    <property type="project" value="TreeGrafter"/>
</dbReference>
<keyword evidence="5" id="KW-0560">Oxidoreductase</keyword>
<organism evidence="13 14">
    <name type="scientific">Mycolicibacterium fluoranthenivorans</name>
    <dbReference type="NCBI Taxonomy" id="258505"/>
    <lineage>
        <taxon>Bacteria</taxon>
        <taxon>Bacillati</taxon>
        <taxon>Actinomycetota</taxon>
        <taxon>Actinomycetes</taxon>
        <taxon>Mycobacteriales</taxon>
        <taxon>Mycobacteriaceae</taxon>
        <taxon>Mycolicibacterium</taxon>
    </lineage>
</organism>
<dbReference type="Proteomes" id="UP000199707">
    <property type="component" value="Unassembled WGS sequence"/>
</dbReference>
<sequence>MAAGYPLNWYLPSPFGFLIGPSQTIYGTRDDWRNGEMSPRNSISVTKLGANIGARIDGVRLSADLDGPTVEAINDALLTHKVIFFGNQEHLDDAGQLAFAGLLGTPTGAHPTVTSRGAHILPIDSRYDKANSWHTDVTFVDRIPKASLLRAVTLPEYGGTTVWANTQAAYEQLPPPLRALVDNLWAVHTNQYDYASDAAADLEKLSANTREYREEFVSEYFETEHPVVRVHPETGRRVLLLGHFIKRFIGLGSTESATLFNLLQARVIKLENTVRWSWSPGDLAIWDNRATQHYAVADYDDQFRYLSRVTLAGDIPVDVHGRSSRAVAGDASRYSEVVSPVRLAG</sequence>
<name>A0A1G4WCF3_9MYCO</name>
<evidence type="ECO:0000313" key="14">
    <source>
        <dbReference type="Proteomes" id="UP000199707"/>
    </source>
</evidence>
<comment type="catalytic activity">
    <reaction evidence="8">
        <text>2-ethylhexyl sulfate + 2-oxoglutarate + O2 = 2-ethylhexanal + sulfate + succinate + CO2 + H(+)</text>
        <dbReference type="Rhea" id="RHEA:47620"/>
        <dbReference type="ChEBI" id="CHEBI:15378"/>
        <dbReference type="ChEBI" id="CHEBI:15379"/>
        <dbReference type="ChEBI" id="CHEBI:16189"/>
        <dbReference type="ChEBI" id="CHEBI:16526"/>
        <dbReference type="ChEBI" id="CHEBI:16810"/>
        <dbReference type="ChEBI" id="CHEBI:30031"/>
        <dbReference type="ChEBI" id="CHEBI:87808"/>
        <dbReference type="ChEBI" id="CHEBI:87809"/>
        <dbReference type="EC" id="1.14.11.77"/>
    </reaction>
</comment>
<feature type="domain" description="TauD/TfdA-like" evidence="12">
    <location>
        <begin position="45"/>
        <end position="310"/>
    </location>
</feature>
<evidence type="ECO:0000256" key="5">
    <source>
        <dbReference type="ARBA" id="ARBA00023002"/>
    </source>
</evidence>
<dbReference type="Pfam" id="PF02668">
    <property type="entry name" value="TauD"/>
    <property type="match status" value="1"/>
</dbReference>
<gene>
    <name evidence="13" type="ORF">SAMN02799620_02746</name>
</gene>